<dbReference type="GO" id="GO:0045503">
    <property type="term" value="F:dynein light chain binding"/>
    <property type="evidence" value="ECO:0007669"/>
    <property type="project" value="TreeGrafter"/>
</dbReference>
<dbReference type="GO" id="GO:0097014">
    <property type="term" value="C:ciliary plasm"/>
    <property type="evidence" value="ECO:0007669"/>
    <property type="project" value="TreeGrafter"/>
</dbReference>
<dbReference type="GO" id="GO:0045504">
    <property type="term" value="F:dynein heavy chain binding"/>
    <property type="evidence" value="ECO:0007669"/>
    <property type="project" value="TreeGrafter"/>
</dbReference>
<dbReference type="GO" id="GO:0005868">
    <property type="term" value="C:cytoplasmic dynein complex"/>
    <property type="evidence" value="ECO:0007669"/>
    <property type="project" value="TreeGrafter"/>
</dbReference>
<dbReference type="Proteomes" id="UP001233999">
    <property type="component" value="Unassembled WGS sequence"/>
</dbReference>
<evidence type="ECO:0008006" key="7">
    <source>
        <dbReference type="Google" id="ProtNLM"/>
    </source>
</evidence>
<dbReference type="EMBL" id="JASPKZ010000793">
    <property type="protein sequence ID" value="KAJ9599617.1"/>
    <property type="molecule type" value="Genomic_DNA"/>
</dbReference>
<keyword evidence="6" id="KW-1185">Reference proteome</keyword>
<sequence>MFSDKSYDVVGFNSCWKTERELQDEEVQTAECSQQTQESQTNVMANAETQTGNLQLQMMDPKNVDFDKLAEFLKYAEPLVMIELDKYVRSQAFDYYEPLDDDIEGVVKKLHDLQVPNFNSFKDMYVSCLTWFCSGTVIACGYALLDHDDWCDHTGWVHIFNINRSCTSPSRSLEAASCLSCLSAHPSEPSILAAGLYDGEIVIWNFQKDDDSLICSSGGIPGSHRECVTQLSWINNPDTSQKKPLLVSIGLDGRILIWKVEPRSESFQLNDSFIITLERIKHLSLDMFLRSPVGVGSTGMEVGIKCFSFSSVDPTSFVLGVDGGIILACSTFAAKAAPVDADVPLKDPVLKVFDRHQGAVTCVRCSPHKEDKFVSCGTDNEIRIYLMKESSPIQVVHIEEGLVSMEWSLAYSSIVAIWGNDKETVEFFDLLNRKTVPSLQIPALEKPVEITALNWNTQNQHLMAVGDVNAKVIIWQLSSYKGE</sequence>
<organism evidence="5 6">
    <name type="scientific">Diploptera punctata</name>
    <name type="common">Pacific beetle cockroach</name>
    <dbReference type="NCBI Taxonomy" id="6984"/>
    <lineage>
        <taxon>Eukaryota</taxon>
        <taxon>Metazoa</taxon>
        <taxon>Ecdysozoa</taxon>
        <taxon>Arthropoda</taxon>
        <taxon>Hexapoda</taxon>
        <taxon>Insecta</taxon>
        <taxon>Pterygota</taxon>
        <taxon>Neoptera</taxon>
        <taxon>Polyneoptera</taxon>
        <taxon>Dictyoptera</taxon>
        <taxon>Blattodea</taxon>
        <taxon>Blaberoidea</taxon>
        <taxon>Blaberidae</taxon>
        <taxon>Diplopterinae</taxon>
        <taxon>Diploptera</taxon>
    </lineage>
</organism>
<accession>A0AAD8AIE9</accession>
<evidence type="ECO:0000256" key="1">
    <source>
        <dbReference type="ARBA" id="ARBA00004496"/>
    </source>
</evidence>
<dbReference type="AlphaFoldDB" id="A0AAD8AIE9"/>
<dbReference type="InterPro" id="IPR015943">
    <property type="entry name" value="WD40/YVTN_repeat-like_dom_sf"/>
</dbReference>
<evidence type="ECO:0000313" key="5">
    <source>
        <dbReference type="EMBL" id="KAJ9599617.1"/>
    </source>
</evidence>
<dbReference type="InterPro" id="IPR001680">
    <property type="entry name" value="WD40_rpt"/>
</dbReference>
<evidence type="ECO:0000313" key="6">
    <source>
        <dbReference type="Proteomes" id="UP001233999"/>
    </source>
</evidence>
<gene>
    <name evidence="5" type="ORF">L9F63_009934</name>
</gene>
<comment type="subcellular location">
    <subcellularLocation>
        <location evidence="1">Cytoplasm</location>
    </subcellularLocation>
</comment>
<keyword evidence="2" id="KW-0963">Cytoplasm</keyword>
<dbReference type="InterPro" id="IPR036322">
    <property type="entry name" value="WD40_repeat_dom_sf"/>
</dbReference>
<reference evidence="5" key="1">
    <citation type="journal article" date="2023" name="IScience">
        <title>Live-bearing cockroach genome reveals convergent evolutionary mechanisms linked to viviparity in insects and beyond.</title>
        <authorList>
            <person name="Fouks B."/>
            <person name="Harrison M.C."/>
            <person name="Mikhailova A.A."/>
            <person name="Marchal E."/>
            <person name="English S."/>
            <person name="Carruthers M."/>
            <person name="Jennings E.C."/>
            <person name="Chiamaka E.L."/>
            <person name="Frigard R.A."/>
            <person name="Pippel M."/>
            <person name="Attardo G.M."/>
            <person name="Benoit J.B."/>
            <person name="Bornberg-Bauer E."/>
            <person name="Tobe S.S."/>
        </authorList>
    </citation>
    <scope>NUCLEOTIDE SEQUENCE</scope>
    <source>
        <strain evidence="5">Stay&amp;Tobe</strain>
    </source>
</reference>
<dbReference type="Gene3D" id="2.130.10.10">
    <property type="entry name" value="YVTN repeat-like/Quinoprotein amine dehydrogenase"/>
    <property type="match status" value="2"/>
</dbReference>
<dbReference type="SUPFAM" id="SSF50978">
    <property type="entry name" value="WD40 repeat-like"/>
    <property type="match status" value="1"/>
</dbReference>
<keyword evidence="4" id="KW-0677">Repeat</keyword>
<reference evidence="5" key="2">
    <citation type="submission" date="2023-05" db="EMBL/GenBank/DDBJ databases">
        <authorList>
            <person name="Fouks B."/>
        </authorList>
    </citation>
    <scope>NUCLEOTIDE SEQUENCE</scope>
    <source>
        <strain evidence="5">Stay&amp;Tobe</strain>
        <tissue evidence="5">Testes</tissue>
    </source>
</reference>
<dbReference type="SMART" id="SM00320">
    <property type="entry name" value="WD40"/>
    <property type="match status" value="4"/>
</dbReference>
<comment type="caution">
    <text evidence="5">The sequence shown here is derived from an EMBL/GenBank/DDBJ whole genome shotgun (WGS) entry which is preliminary data.</text>
</comment>
<protein>
    <recommendedName>
        <fullName evidence="7">WD repeat-containing protein 34-like</fullName>
    </recommendedName>
</protein>
<evidence type="ECO:0000256" key="2">
    <source>
        <dbReference type="ARBA" id="ARBA00022490"/>
    </source>
</evidence>
<dbReference type="GO" id="GO:0042073">
    <property type="term" value="P:intraciliary transport"/>
    <property type="evidence" value="ECO:0007669"/>
    <property type="project" value="TreeGrafter"/>
</dbReference>
<proteinExistence type="predicted"/>
<evidence type="ECO:0000256" key="3">
    <source>
        <dbReference type="ARBA" id="ARBA00022574"/>
    </source>
</evidence>
<evidence type="ECO:0000256" key="4">
    <source>
        <dbReference type="ARBA" id="ARBA00022737"/>
    </source>
</evidence>
<dbReference type="InterPro" id="IPR050687">
    <property type="entry name" value="Dynein_IC"/>
</dbReference>
<name>A0AAD8AIE9_DIPPU</name>
<dbReference type="PANTHER" id="PTHR12442">
    <property type="entry name" value="DYNEIN INTERMEDIATE CHAIN"/>
    <property type="match status" value="1"/>
</dbReference>
<keyword evidence="3" id="KW-0853">WD repeat</keyword>
<dbReference type="PANTHER" id="PTHR12442:SF26">
    <property type="entry name" value="CYTOPLASMIC DYNEIN 2 INTERMEDIATE CHAIN 2"/>
    <property type="match status" value="1"/>
</dbReference>
<dbReference type="Pfam" id="PF00400">
    <property type="entry name" value="WD40"/>
    <property type="match status" value="1"/>
</dbReference>